<dbReference type="EMBL" id="ABEU02000002">
    <property type="protein sequence ID" value="PNR59566.1"/>
    <property type="molecule type" value="Genomic_DNA"/>
</dbReference>
<name>A0A2K1L0L3_PHYPA</name>
<evidence type="ECO:0000313" key="6">
    <source>
        <dbReference type="EnsemblPlants" id="Pp3c2_7590V3.1"/>
    </source>
</evidence>
<dbReference type="GeneID" id="112274229"/>
<evidence type="ECO:0000313" key="7">
    <source>
        <dbReference type="Proteomes" id="UP000006727"/>
    </source>
</evidence>
<dbReference type="EnsemblPlants" id="Pp3c2_7590V3.1">
    <property type="protein sequence ID" value="Pp3c2_7590V3.1"/>
    <property type="gene ID" value="Pp3c2_7590"/>
</dbReference>
<gene>
    <name evidence="6" type="primary">LOC112274229</name>
    <name evidence="5" type="ORF">PHYPA_002357</name>
</gene>
<feature type="region of interest" description="Disordered" evidence="2">
    <location>
        <begin position="336"/>
        <end position="367"/>
    </location>
</feature>
<feature type="compositionally biased region" description="Low complexity" evidence="2">
    <location>
        <begin position="336"/>
        <end position="347"/>
    </location>
</feature>
<sequence length="879" mass="98289">MVVRSQVGYIGDPWQEQGSRSGAACKVEMAMQGREFAFLQSDFDELQFPKPLVTVRPISRLSIKEKIHKKCKGGVSSSELRLMESYINKSQQSEDGMQEASLRRLVKSNTCKKIAQRTELENEVFELHHQLEKEIKLHSALENALSSTSSPRFPDYASHDLPKNVQRLLTDIALLEDAVLRLETKASFLQCELGRERTEREGIEHVLDTLLNMSVRSRVKDSAPISPPASPLLTPVSLKKTSRRSTKSPQGAGRSSSGSTLKELLQKPTSEPELQSSPPPNSPRRSLRDLWSALEDHPATSFLPNTDNVHTLERNRLQSAVELTTFPSSAAVMPSSLHLSTSPSPHTLAERPRNVTPVTPACLPNDLPRKSSNPAKLLGSSNRLAFWNYFNSSDDAASLNNRSANPTPDAEPHTESLHHDCSSILDDDFTDHVKMPKLRRIRGLKRQSQSRVSSHDDAICSARRASNFSESDFSVVSPRKSFKESPRPSTSVEDGLFPSLPSDANRLSEEMVRCMVDIYCHLAEPTGESYAFPECPLSPSSHTGRLSTSSSYSSNSDSSLPPGAQSPELDSKQHGDVMGCESTPDPYKAMGKLPWANIGPYMDANEVPWLSVGKDHLEFVAHSLGRFRLLVERLAKIDPATMTHEQKLAFWINLYNALLLHAFLAYGIPRSDLKFFTLMQKAAYCVGGYWFNAAAIECNLLKAKIMLHRPQFALIMALHNKKLTDEQSQFGIDRAEPKVNFALSCGGHSSPMVRIYTPAHIHDELDCAFQDYLRATVGMTAKGRVLVPKLVYNYAREFVEDDMVLEWVCRFLPIAQVAVIQECIQLRHRRRLFNSATFSVAPYSFAFRYLFPKDISGAAYTIDYSDFAPSVNRRFHFCT</sequence>
<evidence type="ECO:0000259" key="3">
    <source>
        <dbReference type="Pfam" id="PF04784"/>
    </source>
</evidence>
<dbReference type="Gramene" id="Pp3c2_7596V3.1">
    <property type="protein sequence ID" value="Pp3c2_7596V3.1"/>
    <property type="gene ID" value="Pp3c2_7596"/>
</dbReference>
<feature type="compositionally biased region" description="Low complexity" evidence="2">
    <location>
        <begin position="543"/>
        <end position="559"/>
    </location>
</feature>
<reference evidence="5 7" key="1">
    <citation type="journal article" date="2008" name="Science">
        <title>The Physcomitrella genome reveals evolutionary insights into the conquest of land by plants.</title>
        <authorList>
            <person name="Rensing S."/>
            <person name="Lang D."/>
            <person name="Zimmer A."/>
            <person name="Terry A."/>
            <person name="Salamov A."/>
            <person name="Shapiro H."/>
            <person name="Nishiyama T."/>
            <person name="Perroud P.-F."/>
            <person name="Lindquist E."/>
            <person name="Kamisugi Y."/>
            <person name="Tanahashi T."/>
            <person name="Sakakibara K."/>
            <person name="Fujita T."/>
            <person name="Oishi K."/>
            <person name="Shin-I T."/>
            <person name="Kuroki Y."/>
            <person name="Toyoda A."/>
            <person name="Suzuki Y."/>
            <person name="Hashimoto A."/>
            <person name="Yamaguchi K."/>
            <person name="Sugano A."/>
            <person name="Kohara Y."/>
            <person name="Fujiyama A."/>
            <person name="Anterola A."/>
            <person name="Aoki S."/>
            <person name="Ashton N."/>
            <person name="Barbazuk W.B."/>
            <person name="Barker E."/>
            <person name="Bennetzen J."/>
            <person name="Bezanilla M."/>
            <person name="Blankenship R."/>
            <person name="Cho S.H."/>
            <person name="Dutcher S."/>
            <person name="Estelle M."/>
            <person name="Fawcett J.A."/>
            <person name="Gundlach H."/>
            <person name="Hanada K."/>
            <person name="Heyl A."/>
            <person name="Hicks K.A."/>
            <person name="Hugh J."/>
            <person name="Lohr M."/>
            <person name="Mayer K."/>
            <person name="Melkozernov A."/>
            <person name="Murata T."/>
            <person name="Nelson D."/>
            <person name="Pils B."/>
            <person name="Prigge M."/>
            <person name="Reiss B."/>
            <person name="Renner T."/>
            <person name="Rombauts S."/>
            <person name="Rushton P."/>
            <person name="Sanderfoot A."/>
            <person name="Schween G."/>
            <person name="Shiu S.-H."/>
            <person name="Stueber K."/>
            <person name="Theodoulou F.L."/>
            <person name="Tu H."/>
            <person name="Van de Peer Y."/>
            <person name="Verrier P.J."/>
            <person name="Waters E."/>
            <person name="Wood A."/>
            <person name="Yang L."/>
            <person name="Cove D."/>
            <person name="Cuming A."/>
            <person name="Hasebe M."/>
            <person name="Lucas S."/>
            <person name="Mishler D.B."/>
            <person name="Reski R."/>
            <person name="Grigoriev I."/>
            <person name="Quatrano R.S."/>
            <person name="Boore J.L."/>
        </authorList>
    </citation>
    <scope>NUCLEOTIDE SEQUENCE [LARGE SCALE GENOMIC DNA]</scope>
    <source>
        <strain evidence="6 7">cv. Gransden 2004</strain>
    </source>
</reference>
<reference evidence="6" key="3">
    <citation type="submission" date="2020-12" db="UniProtKB">
        <authorList>
            <consortium name="EnsemblPlants"/>
        </authorList>
    </citation>
    <scope>IDENTIFICATION</scope>
</reference>
<dbReference type="OMA" id="CKVEMAM"/>
<organism evidence="5">
    <name type="scientific">Physcomitrium patens</name>
    <name type="common">Spreading-leaved earth moss</name>
    <name type="synonym">Physcomitrella patens</name>
    <dbReference type="NCBI Taxonomy" id="3218"/>
    <lineage>
        <taxon>Eukaryota</taxon>
        <taxon>Viridiplantae</taxon>
        <taxon>Streptophyta</taxon>
        <taxon>Embryophyta</taxon>
        <taxon>Bryophyta</taxon>
        <taxon>Bryophytina</taxon>
        <taxon>Bryopsida</taxon>
        <taxon>Funariidae</taxon>
        <taxon>Funariales</taxon>
        <taxon>Funariaceae</taxon>
        <taxon>Physcomitrium</taxon>
    </lineage>
</organism>
<dbReference type="EnsemblPlants" id="Pp3c2_7596V3.1">
    <property type="protein sequence ID" value="Pp3c2_7596V3.1"/>
    <property type="gene ID" value="Pp3c2_7596"/>
</dbReference>
<feature type="domain" description="DUF547" evidence="3">
    <location>
        <begin position="640"/>
        <end position="773"/>
    </location>
</feature>
<proteinExistence type="predicted"/>
<evidence type="ECO:0000256" key="2">
    <source>
        <dbReference type="SAM" id="MobiDB-lite"/>
    </source>
</evidence>
<feature type="region of interest" description="Disordered" evidence="2">
    <location>
        <begin position="543"/>
        <end position="583"/>
    </location>
</feature>
<evidence type="ECO:0008006" key="8">
    <source>
        <dbReference type="Google" id="ProtNLM"/>
    </source>
</evidence>
<accession>A0A2K1L0L3</accession>
<feature type="region of interest" description="Disordered" evidence="2">
    <location>
        <begin position="398"/>
        <end position="417"/>
    </location>
</feature>
<dbReference type="PANTHER" id="PTHR23054">
    <property type="entry name" value="TERNARY COMPLEX FACTOR MIP1, LEUCINE-ZIPPER-RELATED"/>
    <property type="match status" value="1"/>
</dbReference>
<keyword evidence="7" id="KW-1185">Reference proteome</keyword>
<keyword evidence="1" id="KW-0175">Coiled coil</keyword>
<dbReference type="RefSeq" id="XP_024359280.1">
    <property type="nucleotide sequence ID" value="XM_024503512.2"/>
</dbReference>
<evidence type="ECO:0000256" key="1">
    <source>
        <dbReference type="SAM" id="Coils"/>
    </source>
</evidence>
<dbReference type="AlphaFoldDB" id="A0A2K1L0L3"/>
<feature type="coiled-coil region" evidence="1">
    <location>
        <begin position="165"/>
        <end position="192"/>
    </location>
</feature>
<feature type="region of interest" description="Disordered" evidence="2">
    <location>
        <begin position="476"/>
        <end position="502"/>
    </location>
</feature>
<dbReference type="Pfam" id="PF04784">
    <property type="entry name" value="DUF547"/>
    <property type="match status" value="1"/>
</dbReference>
<evidence type="ECO:0000313" key="5">
    <source>
        <dbReference type="EMBL" id="PNR59566.1"/>
    </source>
</evidence>
<dbReference type="Proteomes" id="UP000006727">
    <property type="component" value="Chromosome 2"/>
</dbReference>
<dbReference type="PANTHER" id="PTHR23054:SF53">
    <property type="entry name" value="OS06G0704100 PROTEIN"/>
    <property type="match status" value="1"/>
</dbReference>
<dbReference type="InterPro" id="IPR006869">
    <property type="entry name" value="DUF547"/>
</dbReference>
<dbReference type="InterPro" id="IPR025757">
    <property type="entry name" value="MIP1_Leuzipper"/>
</dbReference>
<dbReference type="OrthoDB" id="418495at2759"/>
<dbReference type="PaxDb" id="3218-PP1S384_18V6.1"/>
<protein>
    <recommendedName>
        <fullName evidence="8">DUF547 domain-containing protein</fullName>
    </recommendedName>
</protein>
<dbReference type="Pfam" id="PF14389">
    <property type="entry name" value="Lzipper-MIP1"/>
    <property type="match status" value="1"/>
</dbReference>
<feature type="domain" description="Ternary complex factor MIP1 leucine-zipper" evidence="4">
    <location>
        <begin position="116"/>
        <end position="194"/>
    </location>
</feature>
<reference evidence="5 7" key="2">
    <citation type="journal article" date="2018" name="Plant J.">
        <title>The Physcomitrella patens chromosome-scale assembly reveals moss genome structure and evolution.</title>
        <authorList>
            <person name="Lang D."/>
            <person name="Ullrich K.K."/>
            <person name="Murat F."/>
            <person name="Fuchs J."/>
            <person name="Jenkins J."/>
            <person name="Haas F.B."/>
            <person name="Piednoel M."/>
            <person name="Gundlach H."/>
            <person name="Van Bel M."/>
            <person name="Meyberg R."/>
            <person name="Vives C."/>
            <person name="Morata J."/>
            <person name="Symeonidi A."/>
            <person name="Hiss M."/>
            <person name="Muchero W."/>
            <person name="Kamisugi Y."/>
            <person name="Saleh O."/>
            <person name="Blanc G."/>
            <person name="Decker E.L."/>
            <person name="van Gessel N."/>
            <person name="Grimwood J."/>
            <person name="Hayes R.D."/>
            <person name="Graham S.W."/>
            <person name="Gunter L.E."/>
            <person name="McDaniel S.F."/>
            <person name="Hoernstein S.N.W."/>
            <person name="Larsson A."/>
            <person name="Li F.W."/>
            <person name="Perroud P.F."/>
            <person name="Phillips J."/>
            <person name="Ranjan P."/>
            <person name="Rokshar D.S."/>
            <person name="Rothfels C.J."/>
            <person name="Schneider L."/>
            <person name="Shu S."/>
            <person name="Stevenson D.W."/>
            <person name="Thummler F."/>
            <person name="Tillich M."/>
            <person name="Villarreal Aguilar J.C."/>
            <person name="Widiez T."/>
            <person name="Wong G.K."/>
            <person name="Wymore A."/>
            <person name="Zhang Y."/>
            <person name="Zimmer A.D."/>
            <person name="Quatrano R.S."/>
            <person name="Mayer K.F.X."/>
            <person name="Goodstein D."/>
            <person name="Casacuberta J.M."/>
            <person name="Vandepoele K."/>
            <person name="Reski R."/>
            <person name="Cuming A.C."/>
            <person name="Tuskan G.A."/>
            <person name="Maumus F."/>
            <person name="Salse J."/>
            <person name="Schmutz J."/>
            <person name="Rensing S.A."/>
        </authorList>
    </citation>
    <scope>NUCLEOTIDE SEQUENCE [LARGE SCALE GENOMIC DNA]</scope>
    <source>
        <strain evidence="6 7">cv. Gransden 2004</strain>
    </source>
</reference>
<dbReference type="Gramene" id="Pp3c2_7590V3.1">
    <property type="protein sequence ID" value="Pp3c2_7590V3.1"/>
    <property type="gene ID" value="Pp3c2_7590"/>
</dbReference>
<evidence type="ECO:0000259" key="4">
    <source>
        <dbReference type="Pfam" id="PF14389"/>
    </source>
</evidence>
<feature type="region of interest" description="Disordered" evidence="2">
    <location>
        <begin position="221"/>
        <end position="286"/>
    </location>
</feature>